<evidence type="ECO:0000256" key="4">
    <source>
        <dbReference type="ARBA" id="ARBA00022723"/>
    </source>
</evidence>
<keyword evidence="2 8" id="KW-0853">WD repeat</keyword>
<dbReference type="SUPFAM" id="SSF50978">
    <property type="entry name" value="WD40 repeat-like"/>
    <property type="match status" value="1"/>
</dbReference>
<keyword evidence="4 9" id="KW-0479">Metal-binding</keyword>
<evidence type="ECO:0000256" key="1">
    <source>
        <dbReference type="ARBA" id="ARBA00022448"/>
    </source>
</evidence>
<feature type="chain" id="PRO_5014420227" description="Cytochrome c domain-containing protein" evidence="10">
    <location>
        <begin position="25"/>
        <end position="431"/>
    </location>
</feature>
<dbReference type="GO" id="GO:0009055">
    <property type="term" value="F:electron transfer activity"/>
    <property type="evidence" value="ECO:0007669"/>
    <property type="project" value="InterPro"/>
</dbReference>
<dbReference type="InterPro" id="IPR009056">
    <property type="entry name" value="Cyt_c-like_dom"/>
</dbReference>
<evidence type="ECO:0000256" key="3">
    <source>
        <dbReference type="ARBA" id="ARBA00022617"/>
    </source>
</evidence>
<comment type="caution">
    <text evidence="12">The sequence shown here is derived from an EMBL/GenBank/DDBJ whole genome shotgun (WGS) entry which is preliminary data.</text>
</comment>
<feature type="repeat" description="WD" evidence="8">
    <location>
        <begin position="27"/>
        <end position="68"/>
    </location>
</feature>
<dbReference type="GO" id="GO:0020037">
    <property type="term" value="F:heme binding"/>
    <property type="evidence" value="ECO:0007669"/>
    <property type="project" value="InterPro"/>
</dbReference>
<evidence type="ECO:0000256" key="10">
    <source>
        <dbReference type="SAM" id="SignalP"/>
    </source>
</evidence>
<dbReference type="PROSITE" id="PS50294">
    <property type="entry name" value="WD_REPEATS_REGION"/>
    <property type="match status" value="2"/>
</dbReference>
<evidence type="ECO:0000259" key="11">
    <source>
        <dbReference type="PROSITE" id="PS51007"/>
    </source>
</evidence>
<feature type="signal peptide" evidence="10">
    <location>
        <begin position="1"/>
        <end position="24"/>
    </location>
</feature>
<organism evidence="12 13">
    <name type="scientific">Rhizobium meliloti</name>
    <name type="common">Ensifer meliloti</name>
    <name type="synonym">Sinorhizobium meliloti</name>
    <dbReference type="NCBI Taxonomy" id="382"/>
    <lineage>
        <taxon>Bacteria</taxon>
        <taxon>Pseudomonadati</taxon>
        <taxon>Pseudomonadota</taxon>
        <taxon>Alphaproteobacteria</taxon>
        <taxon>Hyphomicrobiales</taxon>
        <taxon>Rhizobiaceae</taxon>
        <taxon>Sinorhizobium/Ensifer group</taxon>
        <taxon>Sinorhizobium</taxon>
    </lineage>
</organism>
<dbReference type="SUPFAM" id="SSF46626">
    <property type="entry name" value="Cytochrome c"/>
    <property type="match status" value="1"/>
</dbReference>
<evidence type="ECO:0000256" key="6">
    <source>
        <dbReference type="ARBA" id="ARBA00022982"/>
    </source>
</evidence>
<dbReference type="Gene3D" id="1.10.760.10">
    <property type="entry name" value="Cytochrome c-like domain"/>
    <property type="match status" value="1"/>
</dbReference>
<dbReference type="PROSITE" id="PS50082">
    <property type="entry name" value="WD_REPEATS_2"/>
    <property type="match status" value="4"/>
</dbReference>
<evidence type="ECO:0000313" key="13">
    <source>
        <dbReference type="Proteomes" id="UP000231987"/>
    </source>
</evidence>
<dbReference type="SMART" id="SM00320">
    <property type="entry name" value="WD40"/>
    <property type="match status" value="7"/>
</dbReference>
<dbReference type="EMBL" id="NJGD01000010">
    <property type="protein sequence ID" value="PJR13371.1"/>
    <property type="molecule type" value="Genomic_DNA"/>
</dbReference>
<dbReference type="Pfam" id="PF00400">
    <property type="entry name" value="WD40"/>
    <property type="match status" value="5"/>
</dbReference>
<keyword evidence="3 9" id="KW-0349">Heme</keyword>
<feature type="repeat" description="WD" evidence="8">
    <location>
        <begin position="151"/>
        <end position="181"/>
    </location>
</feature>
<dbReference type="PANTHER" id="PTHR22847">
    <property type="entry name" value="WD40 REPEAT PROTEIN"/>
    <property type="match status" value="1"/>
</dbReference>
<evidence type="ECO:0000256" key="2">
    <source>
        <dbReference type="ARBA" id="ARBA00022574"/>
    </source>
</evidence>
<reference evidence="12 13" key="1">
    <citation type="submission" date="2017-06" db="EMBL/GenBank/DDBJ databases">
        <title>Ensifer strains isolated from leguminous trees and herbs display diverse denitrification phenotypes with some acting as strong N2O sinks.</title>
        <authorList>
            <person name="Woliy K."/>
            <person name="Mania D."/>
            <person name="Bakken L.R."/>
            <person name="Frostegard A."/>
        </authorList>
    </citation>
    <scope>NUCLEOTIDE SEQUENCE [LARGE SCALE GENOMIC DNA]</scope>
    <source>
        <strain evidence="12 13">AC50a</strain>
    </source>
</reference>
<keyword evidence="5" id="KW-0677">Repeat</keyword>
<keyword evidence="7 9" id="KW-0408">Iron</keyword>
<evidence type="ECO:0000313" key="12">
    <source>
        <dbReference type="EMBL" id="PJR13371.1"/>
    </source>
</evidence>
<keyword evidence="10" id="KW-0732">Signal</keyword>
<gene>
    <name evidence="12" type="ORF">CEJ86_21735</name>
</gene>
<dbReference type="RefSeq" id="WP_100673349.1">
    <property type="nucleotide sequence ID" value="NZ_NJGD01000010.1"/>
</dbReference>
<accession>A0A2J0YYM0</accession>
<keyword evidence="1" id="KW-0813">Transport</keyword>
<dbReference type="Proteomes" id="UP000231987">
    <property type="component" value="Unassembled WGS sequence"/>
</dbReference>
<sequence>MKAMLAIRCLVAAASFLFGATAHGAELRGHGGPVRSIAIAPDGQTAITGSFDTKAIIWSLETGEAQQVLLFHESQVDAVAALPRGRYASAGADGRIAIWEAGRSTPVSVLHGHDGPVVALAVAPDGSTLASASWDTSVRLWPLSGAAPRILKGHHGNVNAVTFLSDGTLASAGYDAAIILWPPGHDAAPMRISMPGPLNALVTMPGDRLLAAGADGTLRQLDRSGAIVAEVRVSSGPLIALAATADEKYIAASAISEGIVLLDSRTLKPVHTLGSAGVAPVWALAFPRRARTLLAGGADNIISEWDVETGRRLGTSAAIQADLMSEYAGNPDAEVFRACIACHTLGPEDGNRAGPTLHGIFGRRIASLAGYPYSPAFRRMDIVWTPETVSKLFELGPSIYTPGTKMPEQTINDPEDRAALIRFLQAETRRD</sequence>
<dbReference type="GO" id="GO:0046872">
    <property type="term" value="F:metal ion binding"/>
    <property type="evidence" value="ECO:0007669"/>
    <property type="project" value="UniProtKB-KW"/>
</dbReference>
<feature type="repeat" description="WD" evidence="8">
    <location>
        <begin position="110"/>
        <end position="141"/>
    </location>
</feature>
<protein>
    <recommendedName>
        <fullName evidence="11">Cytochrome c domain-containing protein</fullName>
    </recommendedName>
</protein>
<evidence type="ECO:0000256" key="5">
    <source>
        <dbReference type="ARBA" id="ARBA00022737"/>
    </source>
</evidence>
<dbReference type="AlphaFoldDB" id="A0A2J0YYM0"/>
<dbReference type="CDD" id="cd00200">
    <property type="entry name" value="WD40"/>
    <property type="match status" value="1"/>
</dbReference>
<dbReference type="InterPro" id="IPR036322">
    <property type="entry name" value="WD40_repeat_dom_sf"/>
</dbReference>
<dbReference type="PRINTS" id="PR00604">
    <property type="entry name" value="CYTCHRMECIAB"/>
</dbReference>
<evidence type="ECO:0000256" key="8">
    <source>
        <dbReference type="PROSITE-ProRule" id="PRU00221"/>
    </source>
</evidence>
<dbReference type="InterPro" id="IPR001680">
    <property type="entry name" value="WD40_rpt"/>
</dbReference>
<dbReference type="PROSITE" id="PS51007">
    <property type="entry name" value="CYTC"/>
    <property type="match status" value="1"/>
</dbReference>
<feature type="domain" description="Cytochrome c" evidence="11">
    <location>
        <begin position="305"/>
        <end position="428"/>
    </location>
</feature>
<proteinExistence type="predicted"/>
<name>A0A2J0YYM0_RHIML</name>
<evidence type="ECO:0000256" key="7">
    <source>
        <dbReference type="ARBA" id="ARBA00023004"/>
    </source>
</evidence>
<dbReference type="InterPro" id="IPR015943">
    <property type="entry name" value="WD40/YVTN_repeat-like_dom_sf"/>
</dbReference>
<dbReference type="Gene3D" id="2.130.10.10">
    <property type="entry name" value="YVTN repeat-like/Quinoprotein amine dehydrogenase"/>
    <property type="match status" value="2"/>
</dbReference>
<keyword evidence="6" id="KW-0249">Electron transport</keyword>
<evidence type="ECO:0000256" key="9">
    <source>
        <dbReference type="PROSITE-ProRule" id="PRU00433"/>
    </source>
</evidence>
<feature type="repeat" description="WD" evidence="8">
    <location>
        <begin position="281"/>
        <end position="315"/>
    </location>
</feature>
<dbReference type="PANTHER" id="PTHR22847:SF637">
    <property type="entry name" value="WD REPEAT DOMAIN 5B"/>
    <property type="match status" value="1"/>
</dbReference>
<dbReference type="InterPro" id="IPR036909">
    <property type="entry name" value="Cyt_c-like_dom_sf"/>
</dbReference>
<dbReference type="InterPro" id="IPR002327">
    <property type="entry name" value="Cyt_c_1A/1B"/>
</dbReference>